<dbReference type="InterPro" id="IPR036179">
    <property type="entry name" value="Ig-like_dom_sf"/>
</dbReference>
<evidence type="ECO:0000313" key="4">
    <source>
        <dbReference type="Proteomes" id="UP000261500"/>
    </source>
</evidence>
<dbReference type="InterPro" id="IPR013783">
    <property type="entry name" value="Ig-like_fold"/>
</dbReference>
<evidence type="ECO:0000313" key="3">
    <source>
        <dbReference type="Ensembl" id="ENSPLAP00000019388.1"/>
    </source>
</evidence>
<dbReference type="AlphaFoldDB" id="A0A3B3V2V9"/>
<keyword evidence="1" id="KW-0732">Signal</keyword>
<dbReference type="GO" id="GO:0009897">
    <property type="term" value="C:external side of plasma membrane"/>
    <property type="evidence" value="ECO:0007669"/>
    <property type="project" value="TreeGrafter"/>
</dbReference>
<dbReference type="GO" id="GO:0035723">
    <property type="term" value="P:interleukin-15-mediated signaling pathway"/>
    <property type="evidence" value="ECO:0007669"/>
    <property type="project" value="TreeGrafter"/>
</dbReference>
<evidence type="ECO:0000256" key="1">
    <source>
        <dbReference type="SAM" id="SignalP"/>
    </source>
</evidence>
<dbReference type="SMART" id="SM00409">
    <property type="entry name" value="IG"/>
    <property type="match status" value="1"/>
</dbReference>
<dbReference type="PROSITE" id="PS50835">
    <property type="entry name" value="IG_LIKE"/>
    <property type="match status" value="1"/>
</dbReference>
<protein>
    <recommendedName>
        <fullName evidence="2">Ig-like domain-containing protein</fullName>
    </recommendedName>
</protein>
<feature type="signal peptide" evidence="1">
    <location>
        <begin position="1"/>
        <end position="20"/>
    </location>
</feature>
<dbReference type="Ensembl" id="ENSPLAT00000016130.1">
    <property type="protein sequence ID" value="ENSPLAP00000019388.1"/>
    <property type="gene ID" value="ENSPLAG00000001477.1"/>
</dbReference>
<organism evidence="3 4">
    <name type="scientific">Poecilia latipinna</name>
    <name type="common">sailfin molly</name>
    <dbReference type="NCBI Taxonomy" id="48699"/>
    <lineage>
        <taxon>Eukaryota</taxon>
        <taxon>Metazoa</taxon>
        <taxon>Chordata</taxon>
        <taxon>Craniata</taxon>
        <taxon>Vertebrata</taxon>
        <taxon>Euteleostomi</taxon>
        <taxon>Actinopterygii</taxon>
        <taxon>Neopterygii</taxon>
        <taxon>Teleostei</taxon>
        <taxon>Neoteleostei</taxon>
        <taxon>Acanthomorphata</taxon>
        <taxon>Ovalentaria</taxon>
        <taxon>Atherinomorphae</taxon>
        <taxon>Cyprinodontiformes</taxon>
        <taxon>Poeciliidae</taxon>
        <taxon>Poeciliinae</taxon>
        <taxon>Poecilia</taxon>
    </lineage>
</organism>
<dbReference type="SUPFAM" id="SSF48726">
    <property type="entry name" value="Immunoglobulin"/>
    <property type="match status" value="1"/>
</dbReference>
<dbReference type="GO" id="GO:0042110">
    <property type="term" value="P:T cell activation"/>
    <property type="evidence" value="ECO:0007669"/>
    <property type="project" value="TreeGrafter"/>
</dbReference>
<dbReference type="InterPro" id="IPR007110">
    <property type="entry name" value="Ig-like_dom"/>
</dbReference>
<feature type="domain" description="Ig-like" evidence="2">
    <location>
        <begin position="30"/>
        <end position="103"/>
    </location>
</feature>
<dbReference type="STRING" id="48699.ENSPLAP00000019388"/>
<dbReference type="Proteomes" id="UP000261500">
    <property type="component" value="Unplaced"/>
</dbReference>
<sequence>MRLFGSLIVFCLFLLKGISGDEPNVYHTVGDDVVLPCVGPSSSSCRSVIWLYNDILDSPTKSKVSDGKINQQSVNAARLSLDTDCSLVIKSIIPEDAGRYSCRRGNTDSLMYLNILSSKCCLVTCFANFNIKYTECVWRGRHPGMACRMKNLLNLEVRKLSYHGDNLHTLITLFCFSLQEEKSLRKTLK</sequence>
<keyword evidence="4" id="KW-1185">Reference proteome</keyword>
<evidence type="ECO:0000259" key="2">
    <source>
        <dbReference type="PROSITE" id="PS50835"/>
    </source>
</evidence>
<accession>A0A3B3V2V9</accession>
<proteinExistence type="predicted"/>
<feature type="chain" id="PRO_5045938950" description="Ig-like domain-containing protein" evidence="1">
    <location>
        <begin position="21"/>
        <end position="189"/>
    </location>
</feature>
<dbReference type="PANTHER" id="PTHR11422:SF5">
    <property type="entry name" value="DIVERSE IMMUNOGLOBULIN DOMAIN-CONTAINING PROTEIN 1.1 ISOFORM X1-RELATED"/>
    <property type="match status" value="1"/>
</dbReference>
<dbReference type="GeneTree" id="ENSGT00970000193439"/>
<dbReference type="GO" id="GO:0045121">
    <property type="term" value="C:membrane raft"/>
    <property type="evidence" value="ECO:0007669"/>
    <property type="project" value="TreeGrafter"/>
</dbReference>
<reference evidence="3" key="1">
    <citation type="submission" date="2025-08" db="UniProtKB">
        <authorList>
            <consortium name="Ensembl"/>
        </authorList>
    </citation>
    <scope>IDENTIFICATION</scope>
</reference>
<dbReference type="SMART" id="SM00408">
    <property type="entry name" value="IGc2"/>
    <property type="match status" value="1"/>
</dbReference>
<dbReference type="InterPro" id="IPR003599">
    <property type="entry name" value="Ig_sub"/>
</dbReference>
<dbReference type="GO" id="GO:1990782">
    <property type="term" value="F:protein tyrosine kinase binding"/>
    <property type="evidence" value="ECO:0007669"/>
    <property type="project" value="TreeGrafter"/>
</dbReference>
<dbReference type="GO" id="GO:0042289">
    <property type="term" value="F:MHC class II protein binding"/>
    <property type="evidence" value="ECO:0007669"/>
    <property type="project" value="TreeGrafter"/>
</dbReference>
<dbReference type="PANTHER" id="PTHR11422">
    <property type="entry name" value="T-CELL SURFACE GLYCOPROTEIN CD4"/>
    <property type="match status" value="1"/>
</dbReference>
<dbReference type="Gene3D" id="2.60.40.10">
    <property type="entry name" value="Immunoglobulins"/>
    <property type="match status" value="1"/>
</dbReference>
<name>A0A3B3V2V9_9TELE</name>
<dbReference type="InterPro" id="IPR003598">
    <property type="entry name" value="Ig_sub2"/>
</dbReference>
<reference evidence="3" key="2">
    <citation type="submission" date="2025-09" db="UniProtKB">
        <authorList>
            <consortium name="Ensembl"/>
        </authorList>
    </citation>
    <scope>IDENTIFICATION</scope>
</reference>
<dbReference type="GO" id="GO:0070374">
    <property type="term" value="P:positive regulation of ERK1 and ERK2 cascade"/>
    <property type="evidence" value="ECO:0007669"/>
    <property type="project" value="TreeGrafter"/>
</dbReference>